<evidence type="ECO:0000259" key="3">
    <source>
        <dbReference type="PROSITE" id="PS51228"/>
    </source>
</evidence>
<evidence type="ECO:0000256" key="1">
    <source>
        <dbReference type="ARBA" id="ARBA00005567"/>
    </source>
</evidence>
<dbReference type="PROSITE" id="PS51228">
    <property type="entry name" value="ACB_2"/>
    <property type="match status" value="1"/>
</dbReference>
<dbReference type="GO" id="GO:0006631">
    <property type="term" value="P:fatty acid metabolic process"/>
    <property type="evidence" value="ECO:0007669"/>
    <property type="project" value="TreeGrafter"/>
</dbReference>
<dbReference type="PANTHER" id="PTHR23310">
    <property type="entry name" value="ACYL-COA-BINDING PROTEIN, ACBP"/>
    <property type="match status" value="1"/>
</dbReference>
<dbReference type="AlphaFoldDB" id="A0A1Y2FST8"/>
<dbReference type="EMBL" id="MCFI01000002">
    <property type="protein sequence ID" value="ORY87038.1"/>
    <property type="molecule type" value="Genomic_DNA"/>
</dbReference>
<dbReference type="GO" id="GO:0000062">
    <property type="term" value="F:fatty-acyl-CoA binding"/>
    <property type="evidence" value="ECO:0007669"/>
    <property type="project" value="InterPro"/>
</dbReference>
<dbReference type="STRING" id="56484.A0A1Y2FST8"/>
<dbReference type="Gene3D" id="1.20.80.10">
    <property type="match status" value="1"/>
</dbReference>
<dbReference type="Pfam" id="PF00887">
    <property type="entry name" value="ACBP"/>
    <property type="match status" value="1"/>
</dbReference>
<dbReference type="PRINTS" id="PR00689">
    <property type="entry name" value="ACOABINDINGP"/>
</dbReference>
<proteinExistence type="inferred from homology"/>
<keyword evidence="2" id="KW-0446">Lipid-binding</keyword>
<name>A0A1Y2FST8_PROLT</name>
<evidence type="ECO:0000256" key="2">
    <source>
        <dbReference type="ARBA" id="ARBA00023121"/>
    </source>
</evidence>
<comment type="caution">
    <text evidence="4">The sequence shown here is derived from an EMBL/GenBank/DDBJ whole genome shotgun (WGS) entry which is preliminary data.</text>
</comment>
<dbReference type="OMA" id="RYKFEAW"/>
<dbReference type="Proteomes" id="UP000193685">
    <property type="component" value="Unassembled WGS sequence"/>
</dbReference>
<gene>
    <name evidence="4" type="ORF">BCR37DRAFT_364182</name>
</gene>
<sequence length="83" mass="9337">MSAAFTKAAEEVKNLSKKPSNTELLELYSLYKQATVGDNTTPKPGMFDMTGKAKWTAWEEKKGLSKEDAEKQYIEYVEKLKAA</sequence>
<accession>A0A1Y2FST8</accession>
<comment type="similarity">
    <text evidence="1">Belongs to the ACBP family.</text>
</comment>
<reference evidence="4 5" key="1">
    <citation type="submission" date="2016-07" db="EMBL/GenBank/DDBJ databases">
        <title>Pervasive Adenine N6-methylation of Active Genes in Fungi.</title>
        <authorList>
            <consortium name="DOE Joint Genome Institute"/>
            <person name="Mondo S.J."/>
            <person name="Dannebaum R.O."/>
            <person name="Kuo R.C."/>
            <person name="Labutti K."/>
            <person name="Haridas S."/>
            <person name="Kuo A."/>
            <person name="Salamov A."/>
            <person name="Ahrendt S.R."/>
            <person name="Lipzen A."/>
            <person name="Sullivan W."/>
            <person name="Andreopoulos W.B."/>
            <person name="Clum A."/>
            <person name="Lindquist E."/>
            <person name="Daum C."/>
            <person name="Ramamoorthy G.K."/>
            <person name="Gryganskyi A."/>
            <person name="Culley D."/>
            <person name="Magnuson J.K."/>
            <person name="James T.Y."/>
            <person name="O'Malley M.A."/>
            <person name="Stajich J.E."/>
            <person name="Spatafora J.W."/>
            <person name="Visel A."/>
            <person name="Grigoriev I.V."/>
        </authorList>
    </citation>
    <scope>NUCLEOTIDE SEQUENCE [LARGE SCALE GENOMIC DNA]</scope>
    <source>
        <strain evidence="4 5">12-1054</strain>
    </source>
</reference>
<dbReference type="RefSeq" id="XP_040727894.1">
    <property type="nucleotide sequence ID" value="XM_040868251.1"/>
</dbReference>
<dbReference type="SUPFAM" id="SSF47027">
    <property type="entry name" value="Acyl-CoA binding protein"/>
    <property type="match status" value="1"/>
</dbReference>
<dbReference type="InterPro" id="IPR035984">
    <property type="entry name" value="Acyl-CoA-binding_sf"/>
</dbReference>
<dbReference type="InterPro" id="IPR014352">
    <property type="entry name" value="FERM/acyl-CoA-bd_prot_sf"/>
</dbReference>
<organism evidence="4 5">
    <name type="scientific">Protomyces lactucae-debilis</name>
    <dbReference type="NCBI Taxonomy" id="2754530"/>
    <lineage>
        <taxon>Eukaryota</taxon>
        <taxon>Fungi</taxon>
        <taxon>Dikarya</taxon>
        <taxon>Ascomycota</taxon>
        <taxon>Taphrinomycotina</taxon>
        <taxon>Taphrinomycetes</taxon>
        <taxon>Taphrinales</taxon>
        <taxon>Protomycetaceae</taxon>
        <taxon>Protomyces</taxon>
    </lineage>
</organism>
<feature type="domain" description="ACB" evidence="3">
    <location>
        <begin position="1"/>
        <end position="83"/>
    </location>
</feature>
<evidence type="ECO:0000313" key="4">
    <source>
        <dbReference type="EMBL" id="ORY87038.1"/>
    </source>
</evidence>
<keyword evidence="5" id="KW-1185">Reference proteome</keyword>
<dbReference type="PANTHER" id="PTHR23310:SF62">
    <property type="entry name" value="ACYL-COA BINDING PROTEIN 1, ISOFORM A"/>
    <property type="match status" value="1"/>
</dbReference>
<dbReference type="FunFam" id="1.20.80.10:FF:000010">
    <property type="entry name" value="Acyl-CoA-binding domain-containing protein 5"/>
    <property type="match status" value="1"/>
</dbReference>
<protein>
    <submittedName>
        <fullName evidence="4">Acyl-CoA-binding protein 1</fullName>
    </submittedName>
</protein>
<dbReference type="OrthoDB" id="346910at2759"/>
<dbReference type="GeneID" id="63784850"/>
<dbReference type="InterPro" id="IPR000582">
    <property type="entry name" value="Acyl-CoA-binding_protein"/>
</dbReference>
<evidence type="ECO:0000313" key="5">
    <source>
        <dbReference type="Proteomes" id="UP000193685"/>
    </source>
</evidence>